<name>A0A2M6W1U5_9BACT</name>
<dbReference type="InterPro" id="IPR002696">
    <property type="entry name" value="Membr_insert_effic_factor_YidD"/>
</dbReference>
<comment type="function">
    <text evidence="1">Could be involved in insertion of integral membrane proteins into the membrane.</text>
</comment>
<evidence type="ECO:0000313" key="3">
    <source>
        <dbReference type="Proteomes" id="UP000229362"/>
    </source>
</evidence>
<accession>A0A2M6W1U5</accession>
<dbReference type="EMBL" id="PFBZ01000056">
    <property type="protein sequence ID" value="PIT86779.1"/>
    <property type="molecule type" value="Genomic_DNA"/>
</dbReference>
<dbReference type="Pfam" id="PF01809">
    <property type="entry name" value="YidD"/>
    <property type="match status" value="1"/>
</dbReference>
<protein>
    <recommendedName>
        <fullName evidence="1">Putative membrane protein insertion efficiency factor</fullName>
    </recommendedName>
</protein>
<organism evidence="2 3">
    <name type="scientific">Candidatus Magasanikbacteria bacterium CG10_big_fil_rev_8_21_14_0_10_43_6</name>
    <dbReference type="NCBI Taxonomy" id="1974650"/>
    <lineage>
        <taxon>Bacteria</taxon>
        <taxon>Candidatus Magasanikiibacteriota</taxon>
    </lineage>
</organism>
<dbReference type="Proteomes" id="UP000229362">
    <property type="component" value="Unassembled WGS sequence"/>
</dbReference>
<dbReference type="PANTHER" id="PTHR33383">
    <property type="entry name" value="MEMBRANE PROTEIN INSERTION EFFICIENCY FACTOR-RELATED"/>
    <property type="match status" value="1"/>
</dbReference>
<gene>
    <name evidence="2" type="primary">yidD</name>
    <name evidence="2" type="ORF">COU33_01265</name>
</gene>
<dbReference type="HAMAP" id="MF_00386">
    <property type="entry name" value="UPF0161_YidD"/>
    <property type="match status" value="1"/>
</dbReference>
<evidence type="ECO:0000313" key="2">
    <source>
        <dbReference type="EMBL" id="PIT86779.1"/>
    </source>
</evidence>
<evidence type="ECO:0000256" key="1">
    <source>
        <dbReference type="HAMAP-Rule" id="MF_00386"/>
    </source>
</evidence>
<dbReference type="AlphaFoldDB" id="A0A2M6W1U5"/>
<sequence>MRRRAVYKKILTLPRYPALWIVRVYQKVFSPDHSFWAKWFFPDGYCMYYPTCSEYGHQVIREYGLVRGILKAGWRILRCNPWSKGGVDRP</sequence>
<dbReference type="NCBIfam" id="TIGR00278">
    <property type="entry name" value="membrane protein insertion efficiency factor YidD"/>
    <property type="match status" value="1"/>
</dbReference>
<comment type="subcellular location">
    <subcellularLocation>
        <location evidence="1">Cell membrane</location>
        <topology evidence="1">Peripheral membrane protein</topology>
        <orientation evidence="1">Cytoplasmic side</orientation>
    </subcellularLocation>
</comment>
<proteinExistence type="inferred from homology"/>
<comment type="caution">
    <text evidence="2">The sequence shown here is derived from an EMBL/GenBank/DDBJ whole genome shotgun (WGS) entry which is preliminary data.</text>
</comment>
<dbReference type="PANTHER" id="PTHR33383:SF1">
    <property type="entry name" value="MEMBRANE PROTEIN INSERTION EFFICIENCY FACTOR-RELATED"/>
    <property type="match status" value="1"/>
</dbReference>
<reference evidence="3" key="1">
    <citation type="submission" date="2017-09" db="EMBL/GenBank/DDBJ databases">
        <title>Depth-based differentiation of microbial function through sediment-hosted aquifers and enrichment of novel symbionts in the deep terrestrial subsurface.</title>
        <authorList>
            <person name="Probst A.J."/>
            <person name="Ladd B."/>
            <person name="Jarett J.K."/>
            <person name="Geller-Mcgrath D.E."/>
            <person name="Sieber C.M.K."/>
            <person name="Emerson J.B."/>
            <person name="Anantharaman K."/>
            <person name="Thomas B.C."/>
            <person name="Malmstrom R."/>
            <person name="Stieglmeier M."/>
            <person name="Klingl A."/>
            <person name="Woyke T."/>
            <person name="Ryan C.M."/>
            <person name="Banfield J.F."/>
        </authorList>
    </citation>
    <scope>NUCLEOTIDE SEQUENCE [LARGE SCALE GENOMIC DNA]</scope>
</reference>
<keyword evidence="1" id="KW-0472">Membrane</keyword>
<comment type="similarity">
    <text evidence="1">Belongs to the UPF0161 family.</text>
</comment>
<dbReference type="GO" id="GO:0005886">
    <property type="term" value="C:plasma membrane"/>
    <property type="evidence" value="ECO:0007669"/>
    <property type="project" value="UniProtKB-SubCell"/>
</dbReference>
<keyword evidence="1" id="KW-1003">Cell membrane</keyword>
<dbReference type="SMART" id="SM01234">
    <property type="entry name" value="Haemolytic"/>
    <property type="match status" value="1"/>
</dbReference>